<protein>
    <recommendedName>
        <fullName evidence="3">Phospholipid/glycerol acyltransferase domain-containing protein</fullName>
    </recommendedName>
</protein>
<evidence type="ECO:0008006" key="3">
    <source>
        <dbReference type="Google" id="ProtNLM"/>
    </source>
</evidence>
<dbReference type="AlphaFoldDB" id="A0A2M7W2B6"/>
<name>A0A2M7W2B6_9BACT</name>
<dbReference type="Proteomes" id="UP000228952">
    <property type="component" value="Unassembled WGS sequence"/>
</dbReference>
<evidence type="ECO:0000313" key="2">
    <source>
        <dbReference type="Proteomes" id="UP000228952"/>
    </source>
</evidence>
<reference evidence="2" key="1">
    <citation type="submission" date="2017-09" db="EMBL/GenBank/DDBJ databases">
        <title>Depth-based differentiation of microbial function through sediment-hosted aquifers and enrichment of novel symbionts in the deep terrestrial subsurface.</title>
        <authorList>
            <person name="Probst A.J."/>
            <person name="Ladd B."/>
            <person name="Jarett J.K."/>
            <person name="Geller-Mcgrath D.E."/>
            <person name="Sieber C.M.K."/>
            <person name="Emerson J.B."/>
            <person name="Anantharaman K."/>
            <person name="Thomas B.C."/>
            <person name="Malmstrom R."/>
            <person name="Stieglmeier M."/>
            <person name="Klingl A."/>
            <person name="Woyke T."/>
            <person name="Ryan C.M."/>
            <person name="Banfield J.F."/>
        </authorList>
    </citation>
    <scope>NUCLEOTIDE SEQUENCE [LARGE SCALE GENOMIC DNA]</scope>
</reference>
<comment type="caution">
    <text evidence="1">The sequence shown here is derived from an EMBL/GenBank/DDBJ whole genome shotgun (WGS) entry which is preliminary data.</text>
</comment>
<gene>
    <name evidence="1" type="ORF">COX64_01870</name>
</gene>
<accession>A0A2M7W2B6</accession>
<proteinExistence type="predicted"/>
<sequence>MKTPITYDLPIQRMPLIGNIAKMIDRIIGQQGLAAAAHELLTMMKTKLTVKKYSEAVDSVIQTGQVLVLGNHEHMLEVVALLAAMPNRKEIYTVGVAGLKGVGPNFAKHLLPVHIRPASITAHEMKLTSRIGRALGLGVAVPPNAQEINAQSIRIAAELISNGAMVIMFPSGVRKTNSVWSVGVGYLVDQIARKDKTSIVFAYVTGASNLDFLRLIPGIRCLLPKFSVTLSTPIAIKDLPVTKGSPKQIAKYLHSEYISWVKTISI</sequence>
<dbReference type="EMBL" id="PFQB01000046">
    <property type="protein sequence ID" value="PJA14557.1"/>
    <property type="molecule type" value="Genomic_DNA"/>
</dbReference>
<evidence type="ECO:0000313" key="1">
    <source>
        <dbReference type="EMBL" id="PJA14557.1"/>
    </source>
</evidence>
<organism evidence="1 2">
    <name type="scientific">Candidatus Dojkabacteria bacterium CG_4_10_14_0_2_um_filter_Dojkabacteria_WS6_41_15</name>
    <dbReference type="NCBI Taxonomy" id="2014249"/>
    <lineage>
        <taxon>Bacteria</taxon>
        <taxon>Candidatus Dojkabacteria</taxon>
    </lineage>
</organism>